<evidence type="ECO:0000313" key="2">
    <source>
        <dbReference type="Proteomes" id="UP000070198"/>
    </source>
</evidence>
<dbReference type="Proteomes" id="UP000070198">
    <property type="component" value="Unassembled WGS sequence"/>
</dbReference>
<comment type="caution">
    <text evidence="1">The sequence shown here is derived from an EMBL/GenBank/DDBJ whole genome shotgun (WGS) entry which is preliminary data.</text>
</comment>
<dbReference type="PATRIC" id="fig|315405.11.peg.2607"/>
<sequence>MSKQTFIENFAKRILIKLSSVDDYELYYYVFEDGKCYVLPENSNVERVKNESKFLGMVPLSLCYWERKLSEIGYYVDEIRKENIVSTTYSDVVIAPFLEKEFKFLADIKEKKGK</sequence>
<dbReference type="EMBL" id="LQOF01000471">
    <property type="protein sequence ID" value="KXT63254.1"/>
    <property type="molecule type" value="Genomic_DNA"/>
</dbReference>
<name>A0A139MI37_9STRE</name>
<dbReference type="RefSeq" id="WP_061459306.1">
    <property type="nucleotide sequence ID" value="NZ_KQ968773.1"/>
</dbReference>
<reference evidence="1 2" key="1">
    <citation type="submission" date="2016-01" db="EMBL/GenBank/DDBJ databases">
        <title>Highly variable Streptococcus oralis are common among viridans streptococci isolated from primates.</title>
        <authorList>
            <person name="Denapaite D."/>
            <person name="Rieger M."/>
            <person name="Koendgen S."/>
            <person name="Brueckner R."/>
            <person name="Ochigava I."/>
            <person name="Kappeler P."/>
            <person name="Maetz-Rensing K."/>
            <person name="Leendertz F."/>
            <person name="Hakenbeck R."/>
        </authorList>
    </citation>
    <scope>NUCLEOTIDE SEQUENCE [LARGE SCALE GENOMIC DNA]</scope>
    <source>
        <strain evidence="1 2">DD02</strain>
    </source>
</reference>
<proteinExistence type="predicted"/>
<protein>
    <submittedName>
        <fullName evidence="1">Uncharacterized protein</fullName>
    </submittedName>
</protein>
<gene>
    <name evidence="1" type="ORF">SGADD02_02224</name>
</gene>
<organism evidence="1 2">
    <name type="scientific">Streptococcus gallolyticus</name>
    <dbReference type="NCBI Taxonomy" id="315405"/>
    <lineage>
        <taxon>Bacteria</taxon>
        <taxon>Bacillati</taxon>
        <taxon>Bacillota</taxon>
        <taxon>Bacilli</taxon>
        <taxon>Lactobacillales</taxon>
        <taxon>Streptococcaceae</taxon>
        <taxon>Streptococcus</taxon>
    </lineage>
</organism>
<accession>A0A139MI37</accession>
<evidence type="ECO:0000313" key="1">
    <source>
        <dbReference type="EMBL" id="KXT63254.1"/>
    </source>
</evidence>
<dbReference type="AlphaFoldDB" id="A0A139MI37"/>